<name>A0A2U8UHT8_9CAUD</name>
<evidence type="ECO:0000259" key="2">
    <source>
        <dbReference type="Pfam" id="PF24201"/>
    </source>
</evidence>
<dbReference type="InterPro" id="IPR055849">
    <property type="entry name" value="DUF7426"/>
</dbReference>
<feature type="domain" description="DUF7426" evidence="2">
    <location>
        <begin position="36"/>
        <end position="157"/>
    </location>
</feature>
<dbReference type="Pfam" id="PF24201">
    <property type="entry name" value="DUF7426"/>
    <property type="match status" value="1"/>
</dbReference>
<accession>A0A2U8UHT8</accession>
<reference evidence="3 4" key="1">
    <citation type="submission" date="2018-03" db="EMBL/GenBank/DDBJ databases">
        <authorList>
            <person name="Zack K.M."/>
            <person name="Garlena R.A."/>
            <person name="Russell D.A."/>
            <person name="Pope W.H."/>
            <person name="Jacobs-Sera D."/>
            <person name="Hatfull G.F."/>
        </authorList>
    </citation>
    <scope>NUCLEOTIDE SEQUENCE [LARGE SCALE GENOMIC DNA]</scope>
</reference>
<dbReference type="Proteomes" id="UP000246517">
    <property type="component" value="Segment"/>
</dbReference>
<evidence type="ECO:0000313" key="4">
    <source>
        <dbReference type="Proteomes" id="UP000246517"/>
    </source>
</evidence>
<dbReference type="RefSeq" id="YP_009801496.1">
    <property type="nucleotide sequence ID" value="NC_047972.1"/>
</dbReference>
<dbReference type="KEGG" id="vg:54992013"/>
<dbReference type="GeneID" id="54992013"/>
<sequence length="258" mass="28908">MKHQEDEMTDLGQMLDFMEDEDGFKSPPMPSKAHPEGRQYQVASPDAKTGLRLNALADIMVKRENKVPVSDLDVARLRLDGDAEQEFVRSVLGAERNDGGNALDEMIADGCKWEHIKRMSQYAFTYFGVSPEAATEAAKNGLLSGKTRGAEPGGATQEAQEEVIPGVQVNDWMPRNVTDPRSMKSRGWIGPMLDNWGLVELDFQQVYGIDLSTPGLLQSRTWRWMTMRMRGLLSTEGRIQRVLNPTPEQKKADAKRRA</sequence>
<organism evidence="3 4">
    <name type="scientific">Microbacterium phage Appa</name>
    <dbReference type="NCBI Taxonomy" id="2182350"/>
    <lineage>
        <taxon>Viruses</taxon>
        <taxon>Duplodnaviria</taxon>
        <taxon>Heunggongvirae</taxon>
        <taxon>Uroviricota</taxon>
        <taxon>Caudoviricetes</taxon>
        <taxon>Appavirus</taxon>
        <taxon>Appavirus appa</taxon>
    </lineage>
</organism>
<proteinExistence type="predicted"/>
<protein>
    <submittedName>
        <fullName evidence="3">Tail assembly chaperone</fullName>
    </submittedName>
</protein>
<feature type="region of interest" description="Disordered" evidence="1">
    <location>
        <begin position="1"/>
        <end position="37"/>
    </location>
</feature>
<evidence type="ECO:0000313" key="3">
    <source>
        <dbReference type="EMBL" id="AWN03202.1"/>
    </source>
</evidence>
<evidence type="ECO:0000256" key="1">
    <source>
        <dbReference type="SAM" id="MobiDB-lite"/>
    </source>
</evidence>
<keyword evidence="4" id="KW-1185">Reference proteome</keyword>
<gene>
    <name evidence="3" type="primary">20</name>
    <name evidence="3" type="ORF">PBI_APPA_20</name>
</gene>
<dbReference type="EMBL" id="MH153799">
    <property type="protein sequence ID" value="AWN03202.1"/>
    <property type="molecule type" value="Genomic_DNA"/>
</dbReference>